<evidence type="ECO:0000256" key="1">
    <source>
        <dbReference type="SAM" id="MobiDB-lite"/>
    </source>
</evidence>
<dbReference type="EMBL" id="CAJVPP010000288">
    <property type="protein sequence ID" value="CAG8465542.1"/>
    <property type="molecule type" value="Genomic_DNA"/>
</dbReference>
<reference evidence="2" key="1">
    <citation type="submission" date="2021-06" db="EMBL/GenBank/DDBJ databases">
        <authorList>
            <person name="Kallberg Y."/>
            <person name="Tangrot J."/>
            <person name="Rosling A."/>
        </authorList>
    </citation>
    <scope>NUCLEOTIDE SEQUENCE</scope>
    <source>
        <strain evidence="2">87-6 pot B 2015</strain>
    </source>
</reference>
<proteinExistence type="predicted"/>
<evidence type="ECO:0000313" key="3">
    <source>
        <dbReference type="Proteomes" id="UP000789375"/>
    </source>
</evidence>
<sequence>MSHDEFLITFHQTGPNKQNIIHSDMEDGRRYYPIDKRLFGAVCNTHVEHRDTTSSKTNCQLYLRKNTGEIHFTKLVDHQCDNKTLTLVPKNSTDRIMSDRKSDNTTSASSGKSAKPGPSNTKQKDYFRLDCKQIKIKPTSGTFDDDHMAVRFHHSTHEMSLWLNALKNEVFIPYDQFTGYRIAEYKELEISLLPNFNRRYYQNGVEIKTDPTNGLLEEATALIIIPRQNVNMSCLIVIDNLIGKYRNDISIPTRTRPGINDDPDESDEEYLVKFTMFGERGGVIVPLKIRLEDIVQTIMKKFKFEFKYNLLTYKNGVGAVIAIKDHEDWRVAKWESQYTDKACVDLYFT</sequence>
<evidence type="ECO:0000313" key="2">
    <source>
        <dbReference type="EMBL" id="CAG8465542.1"/>
    </source>
</evidence>
<protein>
    <submittedName>
        <fullName evidence="2">591_t:CDS:1</fullName>
    </submittedName>
</protein>
<feature type="compositionally biased region" description="Basic and acidic residues" evidence="1">
    <location>
        <begin position="92"/>
        <end position="103"/>
    </location>
</feature>
<dbReference type="AlphaFoldDB" id="A0A9N8VT96"/>
<feature type="region of interest" description="Disordered" evidence="1">
    <location>
        <begin position="91"/>
        <end position="123"/>
    </location>
</feature>
<keyword evidence="3" id="KW-1185">Reference proteome</keyword>
<gene>
    <name evidence="2" type="ORF">FMOSSE_LOCUS2256</name>
</gene>
<name>A0A9N8VT96_FUNMO</name>
<organism evidence="2 3">
    <name type="scientific">Funneliformis mosseae</name>
    <name type="common">Endomycorrhizal fungus</name>
    <name type="synonym">Glomus mosseae</name>
    <dbReference type="NCBI Taxonomy" id="27381"/>
    <lineage>
        <taxon>Eukaryota</taxon>
        <taxon>Fungi</taxon>
        <taxon>Fungi incertae sedis</taxon>
        <taxon>Mucoromycota</taxon>
        <taxon>Glomeromycotina</taxon>
        <taxon>Glomeromycetes</taxon>
        <taxon>Glomerales</taxon>
        <taxon>Glomeraceae</taxon>
        <taxon>Funneliformis</taxon>
    </lineage>
</organism>
<comment type="caution">
    <text evidence="2">The sequence shown here is derived from an EMBL/GenBank/DDBJ whole genome shotgun (WGS) entry which is preliminary data.</text>
</comment>
<dbReference type="Proteomes" id="UP000789375">
    <property type="component" value="Unassembled WGS sequence"/>
</dbReference>
<accession>A0A9N8VT96</accession>